<organism evidence="1 2">
    <name type="scientific">Actinoplanes derwentensis</name>
    <dbReference type="NCBI Taxonomy" id="113562"/>
    <lineage>
        <taxon>Bacteria</taxon>
        <taxon>Bacillati</taxon>
        <taxon>Actinomycetota</taxon>
        <taxon>Actinomycetes</taxon>
        <taxon>Micromonosporales</taxon>
        <taxon>Micromonosporaceae</taxon>
        <taxon>Actinoplanes</taxon>
    </lineage>
</organism>
<dbReference type="EMBL" id="LT629758">
    <property type="protein sequence ID" value="SDT79827.1"/>
    <property type="molecule type" value="Genomic_DNA"/>
</dbReference>
<keyword evidence="2" id="KW-1185">Reference proteome</keyword>
<dbReference type="Proteomes" id="UP000198688">
    <property type="component" value="Chromosome I"/>
</dbReference>
<sequence length="367" mass="39676">MAAEGEATRVHRTVAGGNYRDLVEIRLWDVVAEPGALAVAGPGARVHETADAVFAAGPDGTVMIATGVRNAEDLTVSGPFPRLIEGRLTGGDGPPLHVFARLPDGCLTLGTARVTEPARRRGVLQRLDLRLDTPLPEHLLGLTEIGEPGADWLDLLPDDPLAAMERFAADWWDAPPTAPAEVTDRLPEALRVFQRAVAGRAESGSLRIYPEPVPGGPEGTLVFGEAGDGTFELLMDAGVDDPAVYYHGLSDRPLRERERLGRYLLLSVLAAAAMDGPAAGGMAFVDRAQARRIVAPLRRVPLRPLRWPSARSRIYAGPDTIALVGEDDADWFEVYVGTRSRSSLRRLRKLGLDWASFHEEIDEINEG</sequence>
<name>A0A1H2DB65_9ACTN</name>
<reference evidence="1 2" key="1">
    <citation type="submission" date="2016-10" db="EMBL/GenBank/DDBJ databases">
        <authorList>
            <person name="de Groot N.N."/>
        </authorList>
    </citation>
    <scope>NUCLEOTIDE SEQUENCE [LARGE SCALE GENOMIC DNA]</scope>
    <source>
        <strain evidence="1 2">DSM 43941</strain>
    </source>
</reference>
<protein>
    <recommendedName>
        <fullName evidence="3">Suppressor of fused protein (SUFU)</fullName>
    </recommendedName>
</protein>
<accession>A0A1H2DB65</accession>
<proteinExistence type="predicted"/>
<evidence type="ECO:0008006" key="3">
    <source>
        <dbReference type="Google" id="ProtNLM"/>
    </source>
</evidence>
<gene>
    <name evidence="1" type="ORF">SAMN04489716_8947</name>
</gene>
<evidence type="ECO:0000313" key="1">
    <source>
        <dbReference type="EMBL" id="SDT79827.1"/>
    </source>
</evidence>
<evidence type="ECO:0000313" key="2">
    <source>
        <dbReference type="Proteomes" id="UP000198688"/>
    </source>
</evidence>
<dbReference type="RefSeq" id="WP_231953818.1">
    <property type="nucleotide sequence ID" value="NZ_BOMJ01000002.1"/>
</dbReference>
<dbReference type="AlphaFoldDB" id="A0A1H2DB65"/>